<dbReference type="STRING" id="203267.TWT_394"/>
<dbReference type="SMART" id="SM00474">
    <property type="entry name" value="35EXOc"/>
    <property type="match status" value="1"/>
</dbReference>
<dbReference type="Gene3D" id="1.10.150.80">
    <property type="entry name" value="HRDC domain"/>
    <property type="match status" value="2"/>
</dbReference>
<dbReference type="SMART" id="SM00341">
    <property type="entry name" value="HRDC"/>
    <property type="match status" value="1"/>
</dbReference>
<dbReference type="InterPro" id="IPR012337">
    <property type="entry name" value="RNaseH-like_sf"/>
</dbReference>
<feature type="domain" description="HRDC" evidence="1">
    <location>
        <begin position="220"/>
        <end position="301"/>
    </location>
</feature>
<sequence length="391" mass="45101">MKNCLCSVLISKTNLHSLIETNRQYEEALEGLRSGFGPFAIDTERANRFKYDQEFPWLVQLYRRPTGCFIFDTSKIDNLSKLGDLIGSEEVVIHAAINDIKSLKRVGIHITNLFDTEIACRLLNIPKVNLSYVTEKFINVKLRKEYSTVNWSARPLNKKYLEYAEGDVKHLLDLSQALKTALRAENKLEIAKEEFSHVFMVVKHQSEIDKLDKFCHGLEDDMQRAVAKNLWKARDEIARSKDIFTPRILSNKAIRILAKQVPENLEILKTLLKKDKRPFRKQYINLWHNAISRARVQCRNSESQIQRKVITSEKQYPKERMDLAKAISQSCAEKINVPLENLITTHTLKSVIATDISSLCEMGGVLRKIGLRDWQIKALQQPLFDGLYGKE</sequence>
<dbReference type="PANTHER" id="PTHR47649:SF1">
    <property type="entry name" value="RIBONUCLEASE D"/>
    <property type="match status" value="1"/>
</dbReference>
<dbReference type="PROSITE" id="PS50967">
    <property type="entry name" value="HRDC"/>
    <property type="match status" value="1"/>
</dbReference>
<dbReference type="GO" id="GO:0004525">
    <property type="term" value="F:ribonuclease III activity"/>
    <property type="evidence" value="ECO:0007669"/>
    <property type="project" value="UniProtKB-EC"/>
</dbReference>
<dbReference type="InterPro" id="IPR041605">
    <property type="entry name" value="Exo_C"/>
</dbReference>
<proteinExistence type="predicted"/>
<dbReference type="InterPro" id="IPR051086">
    <property type="entry name" value="RNase_D-like"/>
</dbReference>
<name>Q83GB8_TROWT</name>
<dbReference type="eggNOG" id="COG0349">
    <property type="taxonomic scope" value="Bacteria"/>
</dbReference>
<reference evidence="2 3" key="1">
    <citation type="journal article" date="2003" name="Genome Res.">
        <title>Tropheryma whipplei twist: a human pathogenic Actinobacteria with a reduced genome.</title>
        <authorList>
            <person name="Raoult D."/>
            <person name="Ogata H."/>
            <person name="Audic S."/>
            <person name="Robert C."/>
            <person name="Suhre K."/>
            <person name="Drancourt M."/>
            <person name="Claverie J.-M."/>
        </authorList>
    </citation>
    <scope>NUCLEOTIDE SEQUENCE [LARGE SCALE GENOMIC DNA]</scope>
    <source>
        <strain evidence="2 3">Twist</strain>
    </source>
</reference>
<dbReference type="CDD" id="cd06142">
    <property type="entry name" value="RNaseD_exo"/>
    <property type="match status" value="1"/>
</dbReference>
<dbReference type="GO" id="GO:0008408">
    <property type="term" value="F:3'-5' exonuclease activity"/>
    <property type="evidence" value="ECO:0007669"/>
    <property type="project" value="InterPro"/>
</dbReference>
<keyword evidence="3" id="KW-1185">Reference proteome</keyword>
<dbReference type="GO" id="GO:0006139">
    <property type="term" value="P:nucleobase-containing compound metabolic process"/>
    <property type="evidence" value="ECO:0007669"/>
    <property type="project" value="InterPro"/>
</dbReference>
<dbReference type="InterPro" id="IPR002562">
    <property type="entry name" value="3'-5'_exonuclease_dom"/>
</dbReference>
<dbReference type="PANTHER" id="PTHR47649">
    <property type="entry name" value="RIBONUCLEASE D"/>
    <property type="match status" value="1"/>
</dbReference>
<dbReference type="Gene3D" id="3.30.420.10">
    <property type="entry name" value="Ribonuclease H-like superfamily/Ribonuclease H"/>
    <property type="match status" value="1"/>
</dbReference>
<dbReference type="InterPro" id="IPR036397">
    <property type="entry name" value="RNaseH_sf"/>
</dbReference>
<dbReference type="GO" id="GO:0000166">
    <property type="term" value="F:nucleotide binding"/>
    <property type="evidence" value="ECO:0007669"/>
    <property type="project" value="InterPro"/>
</dbReference>
<protein>
    <submittedName>
        <fullName evidence="2">Ribonuclease D</fullName>
        <ecNumber evidence="2">3.1.26.3</ecNumber>
    </submittedName>
</protein>
<dbReference type="EC" id="3.1.26.3" evidence="2"/>
<dbReference type="AlphaFoldDB" id="Q83GB8"/>
<dbReference type="HOGENOM" id="CLU_042387_3_0_11"/>
<dbReference type="KEGG" id="twh:TWT_394"/>
<gene>
    <name evidence="2" type="primary">rnd</name>
    <name evidence="2" type="ordered locus">TWT_394</name>
</gene>
<keyword evidence="2" id="KW-0378">Hydrolase</keyword>
<dbReference type="GO" id="GO:0003676">
    <property type="term" value="F:nucleic acid binding"/>
    <property type="evidence" value="ECO:0007669"/>
    <property type="project" value="InterPro"/>
</dbReference>
<dbReference type="Pfam" id="PF01612">
    <property type="entry name" value="DNA_pol_A_exo1"/>
    <property type="match status" value="1"/>
</dbReference>
<dbReference type="Pfam" id="PF18305">
    <property type="entry name" value="DNA_pol_A_exoN"/>
    <property type="match status" value="1"/>
</dbReference>
<dbReference type="InterPro" id="IPR044876">
    <property type="entry name" value="HRDC_dom_sf"/>
</dbReference>
<dbReference type="Pfam" id="PF00570">
    <property type="entry name" value="HRDC"/>
    <property type="match status" value="1"/>
</dbReference>
<dbReference type="InterPro" id="IPR002121">
    <property type="entry name" value="HRDC_dom"/>
</dbReference>
<dbReference type="EMBL" id="AE014184">
    <property type="protein sequence ID" value="AAO44491.1"/>
    <property type="molecule type" value="Genomic_DNA"/>
</dbReference>
<evidence type="ECO:0000313" key="2">
    <source>
        <dbReference type="EMBL" id="AAO44491.1"/>
    </source>
</evidence>
<evidence type="ECO:0000259" key="1">
    <source>
        <dbReference type="PROSITE" id="PS50967"/>
    </source>
</evidence>
<organism evidence="2 3">
    <name type="scientific">Tropheryma whipplei (strain Twist)</name>
    <name type="common">Whipple's bacillus</name>
    <dbReference type="NCBI Taxonomy" id="203267"/>
    <lineage>
        <taxon>Bacteria</taxon>
        <taxon>Bacillati</taxon>
        <taxon>Actinomycetota</taxon>
        <taxon>Actinomycetes</taxon>
        <taxon>Micrococcales</taxon>
        <taxon>Tropherymataceae</taxon>
        <taxon>Tropheryma</taxon>
    </lineage>
</organism>
<dbReference type="SUPFAM" id="SSF47819">
    <property type="entry name" value="HRDC-like"/>
    <property type="match status" value="1"/>
</dbReference>
<dbReference type="SUPFAM" id="SSF53098">
    <property type="entry name" value="Ribonuclease H-like"/>
    <property type="match status" value="1"/>
</dbReference>
<dbReference type="Proteomes" id="UP000002200">
    <property type="component" value="Chromosome"/>
</dbReference>
<dbReference type="InterPro" id="IPR010997">
    <property type="entry name" value="HRDC-like_sf"/>
</dbReference>
<accession>Q83GB8</accession>
<evidence type="ECO:0000313" key="3">
    <source>
        <dbReference type="Proteomes" id="UP000002200"/>
    </source>
</evidence>